<reference evidence="1 2" key="1">
    <citation type="submission" date="2019-10" db="EMBL/GenBank/DDBJ databases">
        <title>Draft Genome Sequence of Cytophagaceae sp. SJW1-29.</title>
        <authorList>
            <person name="Choi A."/>
        </authorList>
    </citation>
    <scope>NUCLEOTIDE SEQUENCE [LARGE SCALE GENOMIC DNA]</scope>
    <source>
        <strain evidence="1 2">SJW1-29</strain>
    </source>
</reference>
<dbReference type="RefSeq" id="WP_152756980.1">
    <property type="nucleotide sequence ID" value="NZ_WHLY01000002.1"/>
</dbReference>
<dbReference type="Proteomes" id="UP000479293">
    <property type="component" value="Unassembled WGS sequence"/>
</dbReference>
<name>A0A7C9FYF2_9BACT</name>
<comment type="caution">
    <text evidence="1">The sequence shown here is derived from an EMBL/GenBank/DDBJ whole genome shotgun (WGS) entry which is preliminary data.</text>
</comment>
<protein>
    <recommendedName>
        <fullName evidence="3">Carboxypeptidase regulatory-like domain-containing protein</fullName>
    </recommendedName>
</protein>
<dbReference type="InterPro" id="IPR008969">
    <property type="entry name" value="CarboxyPept-like_regulatory"/>
</dbReference>
<dbReference type="SUPFAM" id="SSF49464">
    <property type="entry name" value="Carboxypeptidase regulatory domain-like"/>
    <property type="match status" value="1"/>
</dbReference>
<dbReference type="EMBL" id="WHLY01000002">
    <property type="protein sequence ID" value="MPR32488.1"/>
    <property type="molecule type" value="Genomic_DNA"/>
</dbReference>
<dbReference type="Gene3D" id="2.60.40.1120">
    <property type="entry name" value="Carboxypeptidase-like, regulatory domain"/>
    <property type="match status" value="1"/>
</dbReference>
<keyword evidence="2" id="KW-1185">Reference proteome</keyword>
<organism evidence="1 2">
    <name type="scientific">Salmonirosea aquatica</name>
    <dbReference type="NCBI Taxonomy" id="2654236"/>
    <lineage>
        <taxon>Bacteria</taxon>
        <taxon>Pseudomonadati</taxon>
        <taxon>Bacteroidota</taxon>
        <taxon>Cytophagia</taxon>
        <taxon>Cytophagales</taxon>
        <taxon>Spirosomataceae</taxon>
        <taxon>Salmonirosea</taxon>
    </lineage>
</organism>
<evidence type="ECO:0000313" key="2">
    <source>
        <dbReference type="Proteomes" id="UP000479293"/>
    </source>
</evidence>
<evidence type="ECO:0008006" key="3">
    <source>
        <dbReference type="Google" id="ProtNLM"/>
    </source>
</evidence>
<dbReference type="AlphaFoldDB" id="A0A7C9FYF2"/>
<sequence>MKRSNYLLKIASPCAESWDKMRPTDSGRFCAACGKNVIDFTQLSDDQVLAIIEKSSGNLCGRLEESQMNRYLVSKAEPSNKARFFRLLASLFLLSAAEGKAQELIVREPIAMVEPPTQQEKFLKEAKVSPHYAQKIWISGRVVSAETKAPVFNAFVHPMGRGNKHLATTDEDGYFKLLIPDSATTQEIRYMVIHPQSGDTTFSATVESFPQIIELSSIPQKAQMVISGGGLTIVERKWWQFWKKKYCK</sequence>
<proteinExistence type="predicted"/>
<gene>
    <name evidence="1" type="ORF">GBK04_03790</name>
</gene>
<evidence type="ECO:0000313" key="1">
    <source>
        <dbReference type="EMBL" id="MPR32488.1"/>
    </source>
</evidence>
<accession>A0A7C9FYF2</accession>